<dbReference type="VEuPathDB" id="VectorBase:BGLB012337"/>
<evidence type="ECO:0000256" key="3">
    <source>
        <dbReference type="ARBA" id="ARBA00046343"/>
    </source>
</evidence>
<dbReference type="Pfam" id="PF00400">
    <property type="entry name" value="WD40"/>
    <property type="match status" value="1"/>
</dbReference>
<dbReference type="InterPro" id="IPR015943">
    <property type="entry name" value="WD40/YVTN_repeat-like_dom_sf"/>
</dbReference>
<dbReference type="PROSITE" id="PS00678">
    <property type="entry name" value="WD_REPEATS_1"/>
    <property type="match status" value="1"/>
</dbReference>
<dbReference type="PANTHER" id="PTHR22839">
    <property type="entry name" value="THO COMPLEX SUBUNIT 3 THO3"/>
    <property type="match status" value="1"/>
</dbReference>
<dbReference type="AlphaFoldDB" id="A0A2C9K355"/>
<dbReference type="InterPro" id="IPR024977">
    <property type="entry name" value="Apc4-like_WD40_dom"/>
</dbReference>
<gene>
    <name evidence="6" type="primary">106079501</name>
</gene>
<evidence type="ECO:0000256" key="4">
    <source>
        <dbReference type="PROSITE-ProRule" id="PRU00221"/>
    </source>
</evidence>
<organism evidence="6 7">
    <name type="scientific">Biomphalaria glabrata</name>
    <name type="common">Bloodfluke planorb</name>
    <name type="synonym">Freshwater snail</name>
    <dbReference type="NCBI Taxonomy" id="6526"/>
    <lineage>
        <taxon>Eukaryota</taxon>
        <taxon>Metazoa</taxon>
        <taxon>Spiralia</taxon>
        <taxon>Lophotrochozoa</taxon>
        <taxon>Mollusca</taxon>
        <taxon>Gastropoda</taxon>
        <taxon>Heterobranchia</taxon>
        <taxon>Euthyneura</taxon>
        <taxon>Panpulmonata</taxon>
        <taxon>Hygrophila</taxon>
        <taxon>Lymnaeoidea</taxon>
        <taxon>Planorbidae</taxon>
        <taxon>Biomphalaria</taxon>
    </lineage>
</organism>
<sequence length="222" mass="25026">MLVYLELIIYNIFFSKTKDYTVFRGHGASVDQLCWNPRNPDQLATASGDKTVRIWDARTNKAAATVNTKGENINICWSPDGSTIAVGNKDDLVTFIDVKTHRSKAEEQFKFEVNEISKDRLQKSLDATSDARIQIADIRKLEWPVRTLSFSNDGKMLASASEDLVIDIAEVETGEKLHQITCDSPTFTVAWHPKRHLLAYACDDRRDRDAGIVRVFGFPSDT</sequence>
<dbReference type="Proteomes" id="UP000076420">
    <property type="component" value="Unassembled WGS sequence"/>
</dbReference>
<feature type="domain" description="Anaphase-promoting complex subunit 4-like WD40" evidence="5">
    <location>
        <begin position="140"/>
        <end position="192"/>
    </location>
</feature>
<name>A0A2C9K355_BIOGL</name>
<dbReference type="InterPro" id="IPR036322">
    <property type="entry name" value="WD40_repeat_dom_sf"/>
</dbReference>
<dbReference type="SMART" id="SM00320">
    <property type="entry name" value="WD40"/>
    <property type="match status" value="4"/>
</dbReference>
<dbReference type="EnsemblMetazoa" id="BGLB012337-RB">
    <property type="protein sequence ID" value="BGLB012337-PB"/>
    <property type="gene ID" value="BGLB012337"/>
</dbReference>
<dbReference type="InterPro" id="IPR001680">
    <property type="entry name" value="WD40_rpt"/>
</dbReference>
<dbReference type="PROSITE" id="PS50294">
    <property type="entry name" value="WD_REPEATS_REGION"/>
    <property type="match status" value="1"/>
</dbReference>
<dbReference type="SUPFAM" id="SSF50978">
    <property type="entry name" value="WD40 repeat-like"/>
    <property type="match status" value="1"/>
</dbReference>
<dbReference type="InterPro" id="IPR011659">
    <property type="entry name" value="WD40"/>
</dbReference>
<evidence type="ECO:0000313" key="7">
    <source>
        <dbReference type="Proteomes" id="UP000076420"/>
    </source>
</evidence>
<evidence type="ECO:0000259" key="5">
    <source>
        <dbReference type="Pfam" id="PF12894"/>
    </source>
</evidence>
<reference evidence="6" key="1">
    <citation type="submission" date="2020-05" db="UniProtKB">
        <authorList>
            <consortium name="EnsemblMetazoa"/>
        </authorList>
    </citation>
    <scope>IDENTIFICATION</scope>
    <source>
        <strain evidence="6">BB02</strain>
    </source>
</reference>
<dbReference type="InterPro" id="IPR040132">
    <property type="entry name" value="Tex1/THOC3"/>
</dbReference>
<dbReference type="Pfam" id="PF07676">
    <property type="entry name" value="PD40"/>
    <property type="match status" value="1"/>
</dbReference>
<proteinExistence type="inferred from homology"/>
<keyword evidence="2" id="KW-0677">Repeat</keyword>
<evidence type="ECO:0000313" key="6">
    <source>
        <dbReference type="EnsemblMetazoa" id="BGLB012337-PB"/>
    </source>
</evidence>
<evidence type="ECO:0000256" key="2">
    <source>
        <dbReference type="ARBA" id="ARBA00022737"/>
    </source>
</evidence>
<evidence type="ECO:0000256" key="1">
    <source>
        <dbReference type="ARBA" id="ARBA00022574"/>
    </source>
</evidence>
<dbReference type="OrthoDB" id="340259at2759"/>
<comment type="similarity">
    <text evidence="3">Belongs to the THOC3 family.</text>
</comment>
<dbReference type="STRING" id="6526.A0A2C9K355"/>
<dbReference type="PROSITE" id="PS50082">
    <property type="entry name" value="WD_REPEATS_2"/>
    <property type="match status" value="1"/>
</dbReference>
<dbReference type="InterPro" id="IPR019775">
    <property type="entry name" value="WD40_repeat_CS"/>
</dbReference>
<accession>A0A2C9K355</accession>
<feature type="repeat" description="WD" evidence="4">
    <location>
        <begin position="23"/>
        <end position="65"/>
    </location>
</feature>
<dbReference type="GO" id="GO:0000445">
    <property type="term" value="C:THO complex part of transcription export complex"/>
    <property type="evidence" value="ECO:0007669"/>
    <property type="project" value="TreeGrafter"/>
</dbReference>
<keyword evidence="1 4" id="KW-0853">WD repeat</keyword>
<dbReference type="GO" id="GO:0006406">
    <property type="term" value="P:mRNA export from nucleus"/>
    <property type="evidence" value="ECO:0007669"/>
    <property type="project" value="InterPro"/>
</dbReference>
<dbReference type="KEGG" id="bgt:106079501"/>
<protein>
    <recommendedName>
        <fullName evidence="5">Anaphase-promoting complex subunit 4-like WD40 domain-containing protein</fullName>
    </recommendedName>
</protein>
<dbReference type="Pfam" id="PF12894">
    <property type="entry name" value="ANAPC4_WD40"/>
    <property type="match status" value="1"/>
</dbReference>
<dbReference type="Gene3D" id="2.130.10.10">
    <property type="entry name" value="YVTN repeat-like/Quinoprotein amine dehydrogenase"/>
    <property type="match status" value="2"/>
</dbReference>
<dbReference type="VEuPathDB" id="VectorBase:BGLAX_027491"/>
<dbReference type="PANTHER" id="PTHR22839:SF0">
    <property type="entry name" value="THO COMPLEX SUBUNIT 3"/>
    <property type="match status" value="1"/>
</dbReference>